<evidence type="ECO:0000256" key="7">
    <source>
        <dbReference type="ARBA" id="ARBA00022741"/>
    </source>
</evidence>
<dbReference type="GO" id="GO:0008559">
    <property type="term" value="F:ABC-type xenobiotic transporter activity"/>
    <property type="evidence" value="ECO:0007669"/>
    <property type="project" value="UniProtKB-EC"/>
</dbReference>
<dbReference type="SUPFAM" id="SSF90123">
    <property type="entry name" value="ABC transporter transmembrane region"/>
    <property type="match status" value="2"/>
</dbReference>
<dbReference type="OrthoDB" id="6500128at2759"/>
<dbReference type="GO" id="GO:0016020">
    <property type="term" value="C:membrane"/>
    <property type="evidence" value="ECO:0007669"/>
    <property type="project" value="UniProtKB-SubCell"/>
</dbReference>
<feature type="region of interest" description="Disordered" evidence="13">
    <location>
        <begin position="449"/>
        <end position="469"/>
    </location>
</feature>
<dbReference type="InterPro" id="IPR050173">
    <property type="entry name" value="ABC_transporter_C-like"/>
</dbReference>
<sequence>MARHHEHPPAYGGRCSWLFGWVSPMVATGYSRQLQDSDLPPPPPGASPAECGDALWRQWVKELSHAAPDAPRFGAAPAPRPRRRPSLLRALAAAYGSAYFPLALLKALNDGLMLLMPLLLKQLVQQIDSAAPPSDPPPSPPTGAAAAAAAVFLGPNAGYVWAGLLGLAAAAKAVLGAHYEYRMNVVSNRLRAGLMACLHTQALLTRAADAAGGADAATLMGVDAGRVVNLVPSFQELWSLPIQLAVAMWLLYTQVRFAFVAGVALCVAMLPVNRALAGRIQAASLSMMGHKDARVRLMGEMLHGIRVVKVMSLEPAFVARIGGARELELQQLAVRKYLDALCVYFWAATQLLFSALTFGLMALLGQPLKPSVVFTSLALFNMLIAPLKCVRAASCSTAPRRAAPRVAIPWVINGVVEAFVSVRRLQAFLTLPQRSASWTSLPAPGAAHGRGAAAAARPPPGLPAGPAGAAAAATAALEDPGREEERHVLQREGAVAVFEKASFAWSHNQRPVLSDLTLALPAGRLTVVVGQVGSGKSSLLAALLGEVELWSGRALVDRAAFKGRGGAGYVGQAPWVVGGTIRDNVLLGEPYEPGWMREVLHATALDTDLAALPAGDLTRIGDRGSTLSGGQRQRLALARALYRRCSVYLLDDVLSAVDNHCAQWLIRHVLLGGLITSGRPDGGGGGGGGGGDDPTVVLVTKSAVCIQAAEQVLALENGRLAFAGDPRDYAQWKGERTPPPGAAAANGAENASGSGSAGGAGEAATDARGLAAALAGAIGDAATDTPAPGCSADAEAVTLDDNLGRAPSSAADEDVDPRELRRASDGEVIWQPHASEAPQLESIQEAGEGDGDGDDAAAADAAASAFAPATGGAGQPLDAAVAVVSANDGSKAAAEGAVDGGDAEEKGDGEGREGEEEEEEEERAAGAVKWPVYRAYLGAVGWPMVAAVVLSLGLMQVGAAQGAGARAAPQGWASKNGTDLFVAHWISRANADAGVAGGGSPLRFLPWGPVAAEPGLRAALWSPTAPAVAPLWPLWIESIGSGASTALSLADVRRRLLGPGPGHAAASAHADLSDGIIMTSHVRDLLPPLDDWARGFLTGLAVLAGANTLFTLARAFAFAVAGMAAARRTHDGLLRAVMLAPAAFFDRHSVGRILNRFSSDVSTVDDSLPFILNILLANAASLAGLLAVLAYTQPALLLAMAPLALLYRRLQRYYRATSRELRRLEAAARSPLYGALGDATHGAINIRAFRAQAAFARAFTALMDPYQRATLAGAAASSWLSLRLQLLAAALVAA</sequence>
<dbReference type="GO" id="GO:0005524">
    <property type="term" value="F:ATP binding"/>
    <property type="evidence" value="ECO:0007669"/>
    <property type="project" value="UniProtKB-KW"/>
</dbReference>
<keyword evidence="11 14" id="KW-0472">Membrane</keyword>
<keyword evidence="18" id="KW-1185">Reference proteome</keyword>
<keyword evidence="10 14" id="KW-1133">Transmembrane helix</keyword>
<dbReference type="PANTHER" id="PTHR24223:SF330">
    <property type="entry name" value="ATP-BINDING CASSETTE SUB-FAMILY C MEMBER 10"/>
    <property type="match status" value="1"/>
</dbReference>
<evidence type="ECO:0000256" key="6">
    <source>
        <dbReference type="ARBA" id="ARBA00022737"/>
    </source>
</evidence>
<evidence type="ECO:0000259" key="16">
    <source>
        <dbReference type="PROSITE" id="PS50929"/>
    </source>
</evidence>
<protein>
    <recommendedName>
        <fullName evidence="3">ABC-type xenobiotic transporter</fullName>
        <ecNumber evidence="3">7.6.2.2</ecNumber>
    </recommendedName>
</protein>
<dbReference type="Pfam" id="PF00005">
    <property type="entry name" value="ABC_tran"/>
    <property type="match status" value="1"/>
</dbReference>
<dbReference type="PROSITE" id="PS50893">
    <property type="entry name" value="ABC_TRANSPORTER_2"/>
    <property type="match status" value="1"/>
</dbReference>
<feature type="domain" description="ABC transporter" evidence="15">
    <location>
        <begin position="496"/>
        <end position="742"/>
    </location>
</feature>
<dbReference type="STRING" id="145388.A0A0D2KZU2"/>
<feature type="compositionally biased region" description="Acidic residues" evidence="13">
    <location>
        <begin position="913"/>
        <end position="922"/>
    </location>
</feature>
<keyword evidence="9" id="KW-1278">Translocase</keyword>
<feature type="region of interest" description="Disordered" evidence="13">
    <location>
        <begin position="799"/>
        <end position="821"/>
    </location>
</feature>
<keyword evidence="8" id="KW-0067">ATP-binding</keyword>
<dbReference type="EMBL" id="KK101495">
    <property type="protein sequence ID" value="KIZ00669.1"/>
    <property type="molecule type" value="Genomic_DNA"/>
</dbReference>
<feature type="compositionally biased region" description="Basic and acidic residues" evidence="13">
    <location>
        <begin position="903"/>
        <end position="912"/>
    </location>
</feature>
<evidence type="ECO:0000256" key="11">
    <source>
        <dbReference type="ARBA" id="ARBA00023136"/>
    </source>
</evidence>
<dbReference type="InterPro" id="IPR017871">
    <property type="entry name" value="ABC_transporter-like_CS"/>
</dbReference>
<feature type="transmembrane region" description="Helical" evidence="14">
    <location>
        <begin position="159"/>
        <end position="181"/>
    </location>
</feature>
<comment type="catalytic activity">
    <reaction evidence="12">
        <text>ATP + H2O + xenobioticSide 1 = ADP + phosphate + xenobioticSide 2.</text>
        <dbReference type="EC" id="7.6.2.2"/>
    </reaction>
</comment>
<evidence type="ECO:0000256" key="3">
    <source>
        <dbReference type="ARBA" id="ARBA00012191"/>
    </source>
</evidence>
<dbReference type="InterPro" id="IPR003439">
    <property type="entry name" value="ABC_transporter-like_ATP-bd"/>
</dbReference>
<dbReference type="Pfam" id="PF00664">
    <property type="entry name" value="ABC_membrane"/>
    <property type="match status" value="2"/>
</dbReference>
<feature type="region of interest" description="Disordered" evidence="13">
    <location>
        <begin position="892"/>
        <end position="925"/>
    </location>
</feature>
<feature type="transmembrane region" description="Helical" evidence="14">
    <location>
        <begin position="1174"/>
        <end position="1207"/>
    </location>
</feature>
<gene>
    <name evidence="17" type="ORF">MNEG_7291</name>
</gene>
<evidence type="ECO:0000256" key="12">
    <source>
        <dbReference type="ARBA" id="ARBA00034018"/>
    </source>
</evidence>
<evidence type="ECO:0000259" key="15">
    <source>
        <dbReference type="PROSITE" id="PS50893"/>
    </source>
</evidence>
<evidence type="ECO:0000256" key="8">
    <source>
        <dbReference type="ARBA" id="ARBA00022840"/>
    </source>
</evidence>
<name>A0A0D2KZU2_9CHLO</name>
<evidence type="ECO:0000256" key="9">
    <source>
        <dbReference type="ARBA" id="ARBA00022967"/>
    </source>
</evidence>
<evidence type="ECO:0000256" key="4">
    <source>
        <dbReference type="ARBA" id="ARBA00022448"/>
    </source>
</evidence>
<dbReference type="InterPro" id="IPR003593">
    <property type="entry name" value="AAA+_ATPase"/>
</dbReference>
<evidence type="ECO:0000256" key="13">
    <source>
        <dbReference type="SAM" id="MobiDB-lite"/>
    </source>
</evidence>
<feature type="transmembrane region" description="Helical" evidence="14">
    <location>
        <begin position="1096"/>
        <end position="1121"/>
    </location>
</feature>
<comment type="similarity">
    <text evidence="2">Belongs to the ABC transporter superfamily. ABCC family. Conjugate transporter (TC 3.A.1.208) subfamily.</text>
</comment>
<organism evidence="17 18">
    <name type="scientific">Monoraphidium neglectum</name>
    <dbReference type="NCBI Taxonomy" id="145388"/>
    <lineage>
        <taxon>Eukaryota</taxon>
        <taxon>Viridiplantae</taxon>
        <taxon>Chlorophyta</taxon>
        <taxon>core chlorophytes</taxon>
        <taxon>Chlorophyceae</taxon>
        <taxon>CS clade</taxon>
        <taxon>Sphaeropleales</taxon>
        <taxon>Selenastraceae</taxon>
        <taxon>Monoraphidium</taxon>
    </lineage>
</organism>
<keyword evidence="5 14" id="KW-0812">Transmembrane</keyword>
<feature type="transmembrane region" description="Helical" evidence="14">
    <location>
        <begin position="87"/>
        <end position="108"/>
    </location>
</feature>
<evidence type="ECO:0000256" key="10">
    <source>
        <dbReference type="ARBA" id="ARBA00022989"/>
    </source>
</evidence>
<dbReference type="GO" id="GO:0016887">
    <property type="term" value="F:ATP hydrolysis activity"/>
    <property type="evidence" value="ECO:0007669"/>
    <property type="project" value="InterPro"/>
</dbReference>
<feature type="domain" description="ABC transmembrane type-1" evidence="16">
    <location>
        <begin position="1070"/>
        <end position="1294"/>
    </location>
</feature>
<keyword evidence="4" id="KW-0813">Transport</keyword>
<dbReference type="Gene3D" id="3.40.50.300">
    <property type="entry name" value="P-loop containing nucleotide triphosphate hydrolases"/>
    <property type="match status" value="1"/>
</dbReference>
<evidence type="ECO:0000256" key="2">
    <source>
        <dbReference type="ARBA" id="ARBA00009726"/>
    </source>
</evidence>
<feature type="non-terminal residue" evidence="17">
    <location>
        <position position="1294"/>
    </location>
</feature>
<accession>A0A0D2KZU2</accession>
<dbReference type="RefSeq" id="XP_013899688.1">
    <property type="nucleotide sequence ID" value="XM_014044234.1"/>
</dbReference>
<dbReference type="InterPro" id="IPR027417">
    <property type="entry name" value="P-loop_NTPase"/>
</dbReference>
<dbReference type="InterPro" id="IPR036640">
    <property type="entry name" value="ABC1_TM_sf"/>
</dbReference>
<evidence type="ECO:0000256" key="14">
    <source>
        <dbReference type="SAM" id="Phobius"/>
    </source>
</evidence>
<dbReference type="PROSITE" id="PS00211">
    <property type="entry name" value="ABC_TRANSPORTER_1"/>
    <property type="match status" value="1"/>
</dbReference>
<keyword evidence="7" id="KW-0547">Nucleotide-binding</keyword>
<dbReference type="EC" id="7.6.2.2" evidence="3"/>
<dbReference type="FunFam" id="1.20.1560.10:FF:000037">
    <property type="entry name" value="ATP-binding cassette subfamily C member 10"/>
    <property type="match status" value="1"/>
</dbReference>
<comment type="subcellular location">
    <subcellularLocation>
        <location evidence="1">Membrane</location>
    </subcellularLocation>
</comment>
<dbReference type="KEGG" id="mng:MNEG_7291"/>
<feature type="region of interest" description="Disordered" evidence="13">
    <location>
        <begin position="730"/>
        <end position="762"/>
    </location>
</feature>
<dbReference type="GeneID" id="25740167"/>
<dbReference type="PROSITE" id="PS50929">
    <property type="entry name" value="ABC_TM1F"/>
    <property type="match status" value="2"/>
</dbReference>
<evidence type="ECO:0000313" key="18">
    <source>
        <dbReference type="Proteomes" id="UP000054498"/>
    </source>
</evidence>
<feature type="transmembrane region" description="Helical" evidence="14">
    <location>
        <begin position="343"/>
        <end position="364"/>
    </location>
</feature>
<dbReference type="CDD" id="cd18598">
    <property type="entry name" value="ABC_6TM_MRP7_D1_like"/>
    <property type="match status" value="1"/>
</dbReference>
<proteinExistence type="inferred from homology"/>
<dbReference type="Gene3D" id="1.20.1560.10">
    <property type="entry name" value="ABC transporter type 1, transmembrane domain"/>
    <property type="match status" value="2"/>
</dbReference>
<reference evidence="17 18" key="1">
    <citation type="journal article" date="2013" name="BMC Genomics">
        <title>Reconstruction of the lipid metabolism for the microalga Monoraphidium neglectum from its genome sequence reveals characteristics suitable for biofuel production.</title>
        <authorList>
            <person name="Bogen C."/>
            <person name="Al-Dilaimi A."/>
            <person name="Albersmeier A."/>
            <person name="Wichmann J."/>
            <person name="Grundmann M."/>
            <person name="Rupp O."/>
            <person name="Lauersen K.J."/>
            <person name="Blifernez-Klassen O."/>
            <person name="Kalinowski J."/>
            <person name="Goesmann A."/>
            <person name="Mussgnug J.H."/>
            <person name="Kruse O."/>
        </authorList>
    </citation>
    <scope>NUCLEOTIDE SEQUENCE [LARGE SCALE GENOMIC DNA]</scope>
    <source>
        <strain evidence="17 18">SAG 48.87</strain>
    </source>
</reference>
<feature type="compositionally biased region" description="Low complexity" evidence="13">
    <location>
        <begin position="742"/>
        <end position="754"/>
    </location>
</feature>
<dbReference type="SUPFAM" id="SSF52540">
    <property type="entry name" value="P-loop containing nucleoside triphosphate hydrolases"/>
    <property type="match status" value="1"/>
</dbReference>
<dbReference type="SMART" id="SM00382">
    <property type="entry name" value="AAA"/>
    <property type="match status" value="1"/>
</dbReference>
<feature type="domain" description="ABC transmembrane type-1" evidence="16">
    <location>
        <begin position="102"/>
        <end position="387"/>
    </location>
</feature>
<dbReference type="PANTHER" id="PTHR24223">
    <property type="entry name" value="ATP-BINDING CASSETTE SUB-FAMILY C"/>
    <property type="match status" value="1"/>
</dbReference>
<dbReference type="CDD" id="cd03250">
    <property type="entry name" value="ABCC_MRP_domain1"/>
    <property type="match status" value="1"/>
</dbReference>
<evidence type="ECO:0000256" key="1">
    <source>
        <dbReference type="ARBA" id="ARBA00004370"/>
    </source>
</evidence>
<keyword evidence="6" id="KW-0677">Repeat</keyword>
<dbReference type="Proteomes" id="UP000054498">
    <property type="component" value="Unassembled WGS sequence"/>
</dbReference>
<evidence type="ECO:0000313" key="17">
    <source>
        <dbReference type="EMBL" id="KIZ00669.1"/>
    </source>
</evidence>
<evidence type="ECO:0000256" key="5">
    <source>
        <dbReference type="ARBA" id="ARBA00022692"/>
    </source>
</evidence>
<dbReference type="InterPro" id="IPR011527">
    <property type="entry name" value="ABC1_TM_dom"/>
</dbReference>